<dbReference type="GO" id="GO:0099095">
    <property type="term" value="F:ligand-gated monoatomic anion channel activity"/>
    <property type="evidence" value="ECO:0007669"/>
    <property type="project" value="UniProtKB-ARBA"/>
</dbReference>
<keyword evidence="26" id="KW-1185">Reference proteome</keyword>
<comment type="subcellular location">
    <subcellularLocation>
        <location evidence="18">Postsynaptic cell membrane</location>
        <topology evidence="18">Multi-pass membrane protein</topology>
    </subcellularLocation>
</comment>
<dbReference type="InterPro" id="IPR036734">
    <property type="entry name" value="Neur_chan_lig-bd_sf"/>
</dbReference>
<feature type="transmembrane region" description="Helical" evidence="21">
    <location>
        <begin position="333"/>
        <end position="355"/>
    </location>
</feature>
<dbReference type="GO" id="GO:0034707">
    <property type="term" value="C:chloride channel complex"/>
    <property type="evidence" value="ECO:0007669"/>
    <property type="project" value="UniProtKB-KW"/>
</dbReference>
<keyword evidence="11" id="KW-0675">Receptor</keyword>
<dbReference type="EMBL" id="CM000159">
    <property type="protein sequence ID" value="KRK00908.1"/>
    <property type="molecule type" value="Genomic_DNA"/>
</dbReference>
<dbReference type="Gene3D" id="1.20.58.390">
    <property type="entry name" value="Neurotransmitter-gated ion-channel transmembrane domain"/>
    <property type="match status" value="2"/>
</dbReference>
<keyword evidence="12" id="KW-0869">Chloride channel</keyword>
<accession>A0A0R1DUT5</accession>
<keyword evidence="10" id="KW-1015">Disulfide bond</keyword>
<feature type="compositionally biased region" description="Low complexity" evidence="22">
    <location>
        <begin position="382"/>
        <end position="395"/>
    </location>
</feature>
<keyword evidence="15" id="KW-0628">Postsynaptic cell membrane</keyword>
<name>A0A0R1DUT5_DROYA</name>
<dbReference type="PRINTS" id="PR00253">
    <property type="entry name" value="GABAARECEPTR"/>
</dbReference>
<evidence type="ECO:0000256" key="20">
    <source>
        <dbReference type="ARBA" id="ARBA00079462"/>
    </source>
</evidence>
<feature type="domain" description="Neurotransmitter-gated ion-channel ligand-binding" evidence="23">
    <location>
        <begin position="61"/>
        <end position="263"/>
    </location>
</feature>
<dbReference type="PROSITE" id="PS00236">
    <property type="entry name" value="NEUROTR_ION_CHANNEL"/>
    <property type="match status" value="1"/>
</dbReference>
<evidence type="ECO:0000256" key="3">
    <source>
        <dbReference type="ARBA" id="ARBA00022475"/>
    </source>
</evidence>
<dbReference type="SUPFAM" id="SSF63712">
    <property type="entry name" value="Nicotinic receptor ligand binding domain-like"/>
    <property type="match status" value="1"/>
</dbReference>
<keyword evidence="3" id="KW-1003">Cell membrane</keyword>
<evidence type="ECO:0000256" key="8">
    <source>
        <dbReference type="ARBA" id="ARBA00023065"/>
    </source>
</evidence>
<evidence type="ECO:0000256" key="16">
    <source>
        <dbReference type="ARBA" id="ARBA00023286"/>
    </source>
</evidence>
<evidence type="ECO:0000256" key="21">
    <source>
        <dbReference type="RuleBase" id="RU000687"/>
    </source>
</evidence>
<dbReference type="InterPro" id="IPR038050">
    <property type="entry name" value="Neuro_actylchol_rec"/>
</dbReference>
<dbReference type="GO" id="GO:0005230">
    <property type="term" value="F:extracellular ligand-gated monoatomic ion channel activity"/>
    <property type="evidence" value="ECO:0007669"/>
    <property type="project" value="InterPro"/>
</dbReference>
<feature type="domain" description="Neurotransmitter-gated ion-channel transmembrane" evidence="24">
    <location>
        <begin position="274"/>
        <end position="559"/>
    </location>
</feature>
<dbReference type="FunFam" id="1.20.58.390:FF:000047">
    <property type="entry name" value="Resistance to dieldrin, isoform H"/>
    <property type="match status" value="1"/>
</dbReference>
<dbReference type="PANTHER" id="PTHR18945">
    <property type="entry name" value="NEUROTRANSMITTER GATED ION CHANNEL"/>
    <property type="match status" value="1"/>
</dbReference>
<keyword evidence="4 21" id="KW-0812">Transmembrane</keyword>
<evidence type="ECO:0000256" key="13">
    <source>
        <dbReference type="ARBA" id="ARBA00023180"/>
    </source>
</evidence>
<dbReference type="GO" id="GO:0045211">
    <property type="term" value="C:postsynaptic membrane"/>
    <property type="evidence" value="ECO:0007669"/>
    <property type="project" value="UniProtKB-SubCell"/>
</dbReference>
<keyword evidence="6 21" id="KW-1133">Transmembrane helix</keyword>
<evidence type="ECO:0000256" key="12">
    <source>
        <dbReference type="ARBA" id="ARBA00023173"/>
    </source>
</evidence>
<dbReference type="InterPro" id="IPR006028">
    <property type="entry name" value="GABAA/Glycine_rcpt"/>
</dbReference>
<keyword evidence="14" id="KW-0868">Chloride</keyword>
<dbReference type="GO" id="GO:0005254">
    <property type="term" value="F:chloride channel activity"/>
    <property type="evidence" value="ECO:0007669"/>
    <property type="project" value="UniProtKB-KW"/>
</dbReference>
<keyword evidence="8 21" id="KW-0406">Ion transport</keyword>
<evidence type="ECO:0000256" key="5">
    <source>
        <dbReference type="ARBA" id="ARBA00022729"/>
    </source>
</evidence>
<dbReference type="Gene3D" id="2.70.170.10">
    <property type="entry name" value="Neurotransmitter-gated ion-channel ligand-binding domain"/>
    <property type="match status" value="1"/>
</dbReference>
<feature type="transmembrane region" description="Helical" evidence="21">
    <location>
        <begin position="267"/>
        <end position="291"/>
    </location>
</feature>
<evidence type="ECO:0000256" key="2">
    <source>
        <dbReference type="ARBA" id="ARBA00022448"/>
    </source>
</evidence>
<dbReference type="AlphaFoldDB" id="A0A0R1DUT5"/>
<keyword evidence="2 21" id="KW-0813">Transport</keyword>
<evidence type="ECO:0000313" key="25">
    <source>
        <dbReference type="EMBL" id="KRK00908.1"/>
    </source>
</evidence>
<dbReference type="CDD" id="cd19049">
    <property type="entry name" value="LGIC_TM_anion"/>
    <property type="match status" value="1"/>
</dbReference>
<evidence type="ECO:0000256" key="10">
    <source>
        <dbReference type="ARBA" id="ARBA00023157"/>
    </source>
</evidence>
<dbReference type="InterPro" id="IPR036719">
    <property type="entry name" value="Neuro-gated_channel_TM_sf"/>
</dbReference>
<feature type="compositionally biased region" description="Gly residues" evidence="22">
    <location>
        <begin position="470"/>
        <end position="507"/>
    </location>
</feature>
<evidence type="ECO:0000256" key="1">
    <source>
        <dbReference type="ARBA" id="ARBA00010180"/>
    </source>
</evidence>
<keyword evidence="16" id="KW-1071">Ligand-gated ion channel</keyword>
<dbReference type="Pfam" id="PF02931">
    <property type="entry name" value="Neur_chan_LBD"/>
    <property type="match status" value="1"/>
</dbReference>
<feature type="transmembrane region" description="Helical" evidence="21">
    <location>
        <begin position="545"/>
        <end position="565"/>
    </location>
</feature>
<proteinExistence type="inferred from homology"/>
<reference evidence="25 26" key="2">
    <citation type="journal article" date="2007" name="PLoS Biol.">
        <title>Principles of genome evolution in the Drosophila melanogaster species group.</title>
        <authorList>
            <person name="Ranz J.M."/>
            <person name="Maurin D."/>
            <person name="Chan Y.S."/>
            <person name="von Grotthuss M."/>
            <person name="Hillier L.W."/>
            <person name="Roote J."/>
            <person name="Ashburner M."/>
            <person name="Bergman C.M."/>
        </authorList>
    </citation>
    <scope>NUCLEOTIDE SEQUENCE [LARGE SCALE GENOMIC DNA]</scope>
    <source>
        <strain evidence="26">Tai18E2 / Tucson 14021-0261.01</strain>
    </source>
</reference>
<keyword evidence="17 21" id="KW-0407">Ion channel</keyword>
<gene>
    <name evidence="25" type="primary">Dyak\GE21259</name>
    <name evidence="25" type="synonym">dyak_GLEANR_5033</name>
    <name evidence="25" type="synonym">GE21259</name>
    <name evidence="25" type="ORF">Dyak_GE21259</name>
</gene>
<dbReference type="SMR" id="A0A0R1DUT5"/>
<evidence type="ECO:0000256" key="9">
    <source>
        <dbReference type="ARBA" id="ARBA00023136"/>
    </source>
</evidence>
<dbReference type="Pfam" id="PF02932">
    <property type="entry name" value="Neur_chan_memb"/>
    <property type="match status" value="1"/>
</dbReference>
<dbReference type="CDD" id="cd19008">
    <property type="entry name" value="LGIC_ECD_GABAR_RDL-like"/>
    <property type="match status" value="1"/>
</dbReference>
<evidence type="ECO:0000256" key="6">
    <source>
        <dbReference type="ARBA" id="ARBA00022989"/>
    </source>
</evidence>
<dbReference type="Proteomes" id="UP000002282">
    <property type="component" value="Chromosome 3L"/>
</dbReference>
<keyword evidence="7" id="KW-0770">Synapse</keyword>
<organism evidence="25 26">
    <name type="scientific">Drosophila yakuba</name>
    <name type="common">Fruit fly</name>
    <dbReference type="NCBI Taxonomy" id="7245"/>
    <lineage>
        <taxon>Eukaryota</taxon>
        <taxon>Metazoa</taxon>
        <taxon>Ecdysozoa</taxon>
        <taxon>Arthropoda</taxon>
        <taxon>Hexapoda</taxon>
        <taxon>Insecta</taxon>
        <taxon>Pterygota</taxon>
        <taxon>Neoptera</taxon>
        <taxon>Endopterygota</taxon>
        <taxon>Diptera</taxon>
        <taxon>Brachycera</taxon>
        <taxon>Muscomorpha</taxon>
        <taxon>Ephydroidea</taxon>
        <taxon>Drosophilidae</taxon>
        <taxon>Drosophila</taxon>
        <taxon>Sophophora</taxon>
    </lineage>
</organism>
<keyword evidence="9 21" id="KW-0472">Membrane</keyword>
<feature type="transmembrane region" description="Helical" evidence="21">
    <location>
        <begin position="300"/>
        <end position="321"/>
    </location>
</feature>
<evidence type="ECO:0000259" key="23">
    <source>
        <dbReference type="Pfam" id="PF02931"/>
    </source>
</evidence>
<evidence type="ECO:0000256" key="14">
    <source>
        <dbReference type="ARBA" id="ARBA00023214"/>
    </source>
</evidence>
<dbReference type="PRINTS" id="PR01160">
    <property type="entry name" value="GABAARBETA"/>
</dbReference>
<dbReference type="InterPro" id="IPR006201">
    <property type="entry name" value="Neur_channel"/>
</dbReference>
<protein>
    <recommendedName>
        <fullName evidence="19">Gamma-aminobutyric acid receptor subunit beta</fullName>
    </recommendedName>
    <alternativeName>
        <fullName evidence="20">Protein cyclodiene resistance</fullName>
    </alternativeName>
</protein>
<evidence type="ECO:0000256" key="17">
    <source>
        <dbReference type="ARBA" id="ARBA00023303"/>
    </source>
</evidence>
<feature type="compositionally biased region" description="Gly residues" evidence="22">
    <location>
        <begin position="396"/>
        <end position="425"/>
    </location>
</feature>
<evidence type="ECO:0000256" key="19">
    <source>
        <dbReference type="ARBA" id="ARBA00071250"/>
    </source>
</evidence>
<keyword evidence="13" id="KW-0325">Glycoprotein</keyword>
<reference evidence="25 26" key="1">
    <citation type="journal article" date="2007" name="Nature">
        <title>Evolution of genes and genomes on the Drosophila phylogeny.</title>
        <authorList>
            <consortium name="Drosophila 12 Genomes Consortium"/>
            <person name="Clark A.G."/>
            <person name="Eisen M.B."/>
            <person name="Smith D.R."/>
            <person name="Bergman C.M."/>
            <person name="Oliver B."/>
            <person name="Markow T.A."/>
            <person name="Kaufman T.C."/>
            <person name="Kellis M."/>
            <person name="Gelbart W."/>
            <person name="Iyer V.N."/>
            <person name="Pollard D.A."/>
            <person name="Sackton T.B."/>
            <person name="Larracuente A.M."/>
            <person name="Singh N.D."/>
            <person name="Abad J.P."/>
            <person name="Abt D.N."/>
            <person name="Adryan B."/>
            <person name="Aguade M."/>
            <person name="Akashi H."/>
            <person name="Anderson W.W."/>
            <person name="Aquadro C.F."/>
            <person name="Ardell D.H."/>
            <person name="Arguello R."/>
            <person name="Artieri C.G."/>
            <person name="Barbash D.A."/>
            <person name="Barker D."/>
            <person name="Barsanti P."/>
            <person name="Batterham P."/>
            <person name="Batzoglou S."/>
            <person name="Begun D."/>
            <person name="Bhutkar A."/>
            <person name="Blanco E."/>
            <person name="Bosak S.A."/>
            <person name="Bradley R.K."/>
            <person name="Brand A.D."/>
            <person name="Brent M.R."/>
            <person name="Brooks A.N."/>
            <person name="Brown R.H."/>
            <person name="Butlin R.K."/>
            <person name="Caggese C."/>
            <person name="Calvi B.R."/>
            <person name="Bernardo de Carvalho A."/>
            <person name="Caspi A."/>
            <person name="Castrezana S."/>
            <person name="Celniker S.E."/>
            <person name="Chang J.L."/>
            <person name="Chapple C."/>
            <person name="Chatterji S."/>
            <person name="Chinwalla A."/>
            <person name="Civetta A."/>
            <person name="Clifton S.W."/>
            <person name="Comeron J.M."/>
            <person name="Costello J.C."/>
            <person name="Coyne J.A."/>
            <person name="Daub J."/>
            <person name="David R.G."/>
            <person name="Delcher A.L."/>
            <person name="Delehaunty K."/>
            <person name="Do C.B."/>
            <person name="Ebling H."/>
            <person name="Edwards K."/>
            <person name="Eickbush T."/>
            <person name="Evans J.D."/>
            <person name="Filipski A."/>
            <person name="Findeiss S."/>
            <person name="Freyhult E."/>
            <person name="Fulton L."/>
            <person name="Fulton R."/>
            <person name="Garcia A.C."/>
            <person name="Gardiner A."/>
            <person name="Garfield D.A."/>
            <person name="Garvin B.E."/>
            <person name="Gibson G."/>
            <person name="Gilbert D."/>
            <person name="Gnerre S."/>
            <person name="Godfrey J."/>
            <person name="Good R."/>
            <person name="Gotea V."/>
            <person name="Gravely B."/>
            <person name="Greenberg A.J."/>
            <person name="Griffiths-Jones S."/>
            <person name="Gross S."/>
            <person name="Guigo R."/>
            <person name="Gustafson E.A."/>
            <person name="Haerty W."/>
            <person name="Hahn M.W."/>
            <person name="Halligan D.L."/>
            <person name="Halpern A.L."/>
            <person name="Halter G.M."/>
            <person name="Han M.V."/>
            <person name="Heger A."/>
            <person name="Hillier L."/>
            <person name="Hinrichs A.S."/>
            <person name="Holmes I."/>
            <person name="Hoskins R.A."/>
            <person name="Hubisz M.J."/>
            <person name="Hultmark D."/>
            <person name="Huntley M.A."/>
            <person name="Jaffe D.B."/>
            <person name="Jagadeeshan S."/>
            <person name="Jeck W.R."/>
            <person name="Johnson J."/>
            <person name="Jones C.D."/>
            <person name="Jordan W.C."/>
            <person name="Karpen G.H."/>
            <person name="Kataoka E."/>
            <person name="Keightley P.D."/>
            <person name="Kheradpour P."/>
            <person name="Kirkness E.F."/>
            <person name="Koerich L.B."/>
            <person name="Kristiansen K."/>
            <person name="Kudrna D."/>
            <person name="Kulathinal R.J."/>
            <person name="Kumar S."/>
            <person name="Kwok R."/>
            <person name="Lander E."/>
            <person name="Langley C.H."/>
            <person name="Lapoint R."/>
            <person name="Lazzaro B.P."/>
            <person name="Lee S.J."/>
            <person name="Levesque L."/>
            <person name="Li R."/>
            <person name="Lin C.F."/>
            <person name="Lin M.F."/>
            <person name="Lindblad-Toh K."/>
            <person name="Llopart A."/>
            <person name="Long M."/>
            <person name="Low L."/>
            <person name="Lozovsky E."/>
            <person name="Lu J."/>
            <person name="Luo M."/>
            <person name="Machado C.A."/>
            <person name="Makalowski W."/>
            <person name="Marzo M."/>
            <person name="Matsuda M."/>
            <person name="Matzkin L."/>
            <person name="McAllister B."/>
            <person name="McBride C.S."/>
            <person name="McKernan B."/>
            <person name="McKernan K."/>
            <person name="Mendez-Lago M."/>
            <person name="Minx P."/>
            <person name="Mollenhauer M.U."/>
            <person name="Montooth K."/>
            <person name="Mount S.M."/>
            <person name="Mu X."/>
            <person name="Myers E."/>
            <person name="Negre B."/>
            <person name="Newfeld S."/>
            <person name="Nielsen R."/>
            <person name="Noor M.A."/>
            <person name="O'Grady P."/>
            <person name="Pachter L."/>
            <person name="Papaceit M."/>
            <person name="Parisi M.J."/>
            <person name="Parisi M."/>
            <person name="Parts L."/>
            <person name="Pedersen J.S."/>
            <person name="Pesole G."/>
            <person name="Phillippy A.M."/>
            <person name="Ponting C.P."/>
            <person name="Pop M."/>
            <person name="Porcelli D."/>
            <person name="Powell J.R."/>
            <person name="Prohaska S."/>
            <person name="Pruitt K."/>
            <person name="Puig M."/>
            <person name="Quesneville H."/>
            <person name="Ram K.R."/>
            <person name="Rand D."/>
            <person name="Rasmussen M.D."/>
            <person name="Reed L.K."/>
            <person name="Reenan R."/>
            <person name="Reily A."/>
            <person name="Remington K.A."/>
            <person name="Rieger T.T."/>
            <person name="Ritchie M.G."/>
            <person name="Robin C."/>
            <person name="Rogers Y.H."/>
            <person name="Rohde C."/>
            <person name="Rozas J."/>
            <person name="Rubenfield M.J."/>
            <person name="Ruiz A."/>
            <person name="Russo S."/>
            <person name="Salzberg S.L."/>
            <person name="Sanchez-Gracia A."/>
            <person name="Saranga D.J."/>
            <person name="Sato H."/>
            <person name="Schaeffer S.W."/>
            <person name="Schatz M.C."/>
            <person name="Schlenke T."/>
            <person name="Schwartz R."/>
            <person name="Segarra C."/>
            <person name="Singh R.S."/>
            <person name="Sirot L."/>
            <person name="Sirota M."/>
            <person name="Sisneros N.B."/>
            <person name="Smith C.D."/>
            <person name="Smith T.F."/>
            <person name="Spieth J."/>
            <person name="Stage D.E."/>
            <person name="Stark A."/>
            <person name="Stephan W."/>
            <person name="Strausberg R.L."/>
            <person name="Strempel S."/>
            <person name="Sturgill D."/>
            <person name="Sutton G."/>
            <person name="Sutton G.G."/>
            <person name="Tao W."/>
            <person name="Teichmann S."/>
            <person name="Tobari Y.N."/>
            <person name="Tomimura Y."/>
            <person name="Tsolas J.M."/>
            <person name="Valente V.L."/>
            <person name="Venter E."/>
            <person name="Venter J.C."/>
            <person name="Vicario S."/>
            <person name="Vieira F.G."/>
            <person name="Vilella A.J."/>
            <person name="Villasante A."/>
            <person name="Walenz B."/>
            <person name="Wang J."/>
            <person name="Wasserman M."/>
            <person name="Watts T."/>
            <person name="Wilson D."/>
            <person name="Wilson R.K."/>
            <person name="Wing R.A."/>
            <person name="Wolfner M.F."/>
            <person name="Wong A."/>
            <person name="Wong G.K."/>
            <person name="Wu C.I."/>
            <person name="Wu G."/>
            <person name="Yamamoto D."/>
            <person name="Yang H.P."/>
            <person name="Yang S.P."/>
            <person name="Yorke J.A."/>
            <person name="Yoshida K."/>
            <person name="Zdobnov E."/>
            <person name="Zhang P."/>
            <person name="Zhang Y."/>
            <person name="Zimin A.V."/>
            <person name="Baldwin J."/>
            <person name="Abdouelleil A."/>
            <person name="Abdulkadir J."/>
            <person name="Abebe A."/>
            <person name="Abera B."/>
            <person name="Abreu J."/>
            <person name="Acer S.C."/>
            <person name="Aftuck L."/>
            <person name="Alexander A."/>
            <person name="An P."/>
            <person name="Anderson E."/>
            <person name="Anderson S."/>
            <person name="Arachi H."/>
            <person name="Azer M."/>
            <person name="Bachantsang P."/>
            <person name="Barry A."/>
            <person name="Bayul T."/>
            <person name="Berlin A."/>
            <person name="Bessette D."/>
            <person name="Bloom T."/>
            <person name="Blye J."/>
            <person name="Boguslavskiy L."/>
            <person name="Bonnet C."/>
            <person name="Boukhgalter B."/>
            <person name="Bourzgui I."/>
            <person name="Brown A."/>
            <person name="Cahill P."/>
            <person name="Channer S."/>
            <person name="Cheshatsang Y."/>
            <person name="Chuda L."/>
            <person name="Citroen M."/>
            <person name="Collymore A."/>
            <person name="Cooke P."/>
            <person name="Costello M."/>
            <person name="D'Aco K."/>
            <person name="Daza R."/>
            <person name="De Haan G."/>
            <person name="DeGray S."/>
            <person name="DeMaso C."/>
            <person name="Dhargay N."/>
            <person name="Dooley K."/>
            <person name="Dooley E."/>
            <person name="Doricent M."/>
            <person name="Dorje P."/>
            <person name="Dorjee K."/>
            <person name="Dupes A."/>
            <person name="Elong R."/>
            <person name="Falk J."/>
            <person name="Farina A."/>
            <person name="Faro S."/>
            <person name="Ferguson D."/>
            <person name="Fisher S."/>
            <person name="Foley C.D."/>
            <person name="Franke A."/>
            <person name="Friedrich D."/>
            <person name="Gadbois L."/>
            <person name="Gearin G."/>
            <person name="Gearin C.R."/>
            <person name="Giannoukos G."/>
            <person name="Goode T."/>
            <person name="Graham J."/>
            <person name="Grandbois E."/>
            <person name="Grewal S."/>
            <person name="Gyaltsen K."/>
            <person name="Hafez N."/>
            <person name="Hagos B."/>
            <person name="Hall J."/>
            <person name="Henson C."/>
            <person name="Hollinger A."/>
            <person name="Honan T."/>
            <person name="Huard M.D."/>
            <person name="Hughes L."/>
            <person name="Hurhula B."/>
            <person name="Husby M.E."/>
            <person name="Kamat A."/>
            <person name="Kanga B."/>
            <person name="Kashin S."/>
            <person name="Khazanovich D."/>
            <person name="Kisner P."/>
            <person name="Lance K."/>
            <person name="Lara M."/>
            <person name="Lee W."/>
            <person name="Lennon N."/>
            <person name="Letendre F."/>
            <person name="LeVine R."/>
            <person name="Lipovsky A."/>
            <person name="Liu X."/>
            <person name="Liu J."/>
            <person name="Liu S."/>
            <person name="Lokyitsang T."/>
            <person name="Lokyitsang Y."/>
            <person name="Lubonja R."/>
            <person name="Lui A."/>
            <person name="MacDonald P."/>
            <person name="Magnisalis V."/>
            <person name="Maru K."/>
            <person name="Matthews C."/>
            <person name="McCusker W."/>
            <person name="McDonough S."/>
            <person name="Mehta T."/>
            <person name="Meldrim J."/>
            <person name="Meneus L."/>
            <person name="Mihai O."/>
            <person name="Mihalev A."/>
            <person name="Mihova T."/>
            <person name="Mittelman R."/>
            <person name="Mlenga V."/>
            <person name="Montmayeur A."/>
            <person name="Mulrain L."/>
            <person name="Navidi A."/>
            <person name="Naylor J."/>
            <person name="Negash T."/>
            <person name="Nguyen T."/>
            <person name="Nguyen N."/>
            <person name="Nicol R."/>
            <person name="Norbu C."/>
            <person name="Norbu N."/>
            <person name="Novod N."/>
            <person name="O'Neill B."/>
            <person name="Osman S."/>
            <person name="Markiewicz E."/>
            <person name="Oyono O.L."/>
            <person name="Patti C."/>
            <person name="Phunkhang P."/>
            <person name="Pierre F."/>
            <person name="Priest M."/>
            <person name="Raghuraman S."/>
            <person name="Rege F."/>
            <person name="Reyes R."/>
            <person name="Rise C."/>
            <person name="Rogov P."/>
            <person name="Ross K."/>
            <person name="Ryan E."/>
            <person name="Settipalli S."/>
            <person name="Shea T."/>
            <person name="Sherpa N."/>
            <person name="Shi L."/>
            <person name="Shih D."/>
            <person name="Sparrow T."/>
            <person name="Spaulding J."/>
            <person name="Stalker J."/>
            <person name="Stange-Thomann N."/>
            <person name="Stavropoulos S."/>
            <person name="Stone C."/>
            <person name="Strader C."/>
            <person name="Tesfaye S."/>
            <person name="Thomson T."/>
            <person name="Thoulutsang Y."/>
            <person name="Thoulutsang D."/>
            <person name="Topham K."/>
            <person name="Topping I."/>
            <person name="Tsamla T."/>
            <person name="Vassiliev H."/>
            <person name="Vo A."/>
            <person name="Wangchuk T."/>
            <person name="Wangdi T."/>
            <person name="Weiand M."/>
            <person name="Wilkinson J."/>
            <person name="Wilson A."/>
            <person name="Yadav S."/>
            <person name="Young G."/>
            <person name="Yu Q."/>
            <person name="Zembek L."/>
            <person name="Zhong D."/>
            <person name="Zimmer A."/>
            <person name="Zwirko Z."/>
            <person name="Jaffe D.B."/>
            <person name="Alvarez P."/>
            <person name="Brockman W."/>
            <person name="Butler J."/>
            <person name="Chin C."/>
            <person name="Gnerre S."/>
            <person name="Grabherr M."/>
            <person name="Kleber M."/>
            <person name="Mauceli E."/>
            <person name="MacCallum I."/>
        </authorList>
    </citation>
    <scope>NUCLEOTIDE SEQUENCE [LARGE SCALE GENOMIC DNA]</scope>
    <source>
        <strain evidence="26">Tai18E2 / Tucson 14021-0261.01</strain>
    </source>
</reference>
<sequence length="579" mass="62950">MSDSKMDKLARMAPLPRTPLLTIWLAINMALIAQETGHKRIHTVQAATGGGSMLGDVNISAILDSFSVSYDKRVRPNYGGPPVEVGVTMYVLSISSLSEVKMDFTLDFYFRQFWTDPRLAYRKRPGVETLSVGSEFIKNIWVPDTFFVNEKQSYFHIATTSNEFIRVHHSGSITRSIRLTITASCPMNLQYFPMDRQLCHIEIESFGYTMRDIRYFWRDGLSSVGMSSEVELPQFRVLGHRQRATEINLTTGNYSRLACEIQFVRSMGYYLIQIYIPSGLIVIISWVSFWLNRNATPARVALGVTTVLTMTTLMSSTNAALPKISYVKSIDVYLGTCFVMVFASLLEYATVGYMAKRIQMRKQRFMAIQKIAEQKKQQLDGANQQQSNPNPNANVGGPGGVGVGPGGPGGPGGGVNVGVGMGMGPEHGHGHGHHAHSHGHPHAPKQTVRFKVHDPKAHSKGGTLENTVNGGRGGPQSHGPGPGQGGGPPGGGGGGGGGGGLPEGGGDPEAAVPAHLLHPGKVKKVKDINKLLGITPSDIDKYSRIVFPVCFVCFNLMYWIIYLHVSDVVADDLVLLGEE</sequence>
<dbReference type="GO" id="GO:0004890">
    <property type="term" value="F:GABA-A receptor activity"/>
    <property type="evidence" value="ECO:0007669"/>
    <property type="project" value="InterPro"/>
</dbReference>
<dbReference type="FunFam" id="2.70.170.10:FF:000021">
    <property type="entry name" value="Gamma-aminobutyric acid receptor isoform 3b"/>
    <property type="match status" value="1"/>
</dbReference>
<keyword evidence="5" id="KW-0732">Signal</keyword>
<evidence type="ECO:0000256" key="18">
    <source>
        <dbReference type="ARBA" id="ARBA00034104"/>
    </source>
</evidence>
<dbReference type="InterPro" id="IPR002289">
    <property type="entry name" value="GABAAb_rcpt"/>
</dbReference>
<dbReference type="PRINTS" id="PR00252">
    <property type="entry name" value="NRIONCHANNEL"/>
</dbReference>
<evidence type="ECO:0000313" key="26">
    <source>
        <dbReference type="Proteomes" id="UP000002282"/>
    </source>
</evidence>
<feature type="compositionally biased region" description="Basic residues" evidence="22">
    <location>
        <begin position="430"/>
        <end position="443"/>
    </location>
</feature>
<feature type="region of interest" description="Disordered" evidence="22">
    <location>
        <begin position="376"/>
        <end position="513"/>
    </location>
</feature>
<evidence type="ECO:0000256" key="7">
    <source>
        <dbReference type="ARBA" id="ARBA00023018"/>
    </source>
</evidence>
<dbReference type="SUPFAM" id="SSF90112">
    <property type="entry name" value="Neurotransmitter-gated ion-channel transmembrane pore"/>
    <property type="match status" value="1"/>
</dbReference>
<evidence type="ECO:0000256" key="4">
    <source>
        <dbReference type="ARBA" id="ARBA00022692"/>
    </source>
</evidence>
<dbReference type="InterPro" id="IPR018000">
    <property type="entry name" value="Neurotransmitter_ion_chnl_CS"/>
</dbReference>
<dbReference type="OrthoDB" id="8890589at2759"/>
<evidence type="ECO:0000256" key="11">
    <source>
        <dbReference type="ARBA" id="ARBA00023170"/>
    </source>
</evidence>
<dbReference type="NCBIfam" id="TIGR00860">
    <property type="entry name" value="LIC"/>
    <property type="match status" value="1"/>
</dbReference>
<dbReference type="FunFam" id="1.20.58.390:FF:000057">
    <property type="entry name" value="Resistance to dieldrin, isoform E"/>
    <property type="match status" value="1"/>
</dbReference>
<dbReference type="InterPro" id="IPR006029">
    <property type="entry name" value="Neurotrans-gated_channel_TM"/>
</dbReference>
<evidence type="ECO:0000256" key="22">
    <source>
        <dbReference type="SAM" id="MobiDB-lite"/>
    </source>
</evidence>
<dbReference type="InterPro" id="IPR006202">
    <property type="entry name" value="Neur_chan_lig-bd"/>
</dbReference>
<evidence type="ECO:0000256" key="15">
    <source>
        <dbReference type="ARBA" id="ARBA00023257"/>
    </source>
</evidence>
<comment type="similarity">
    <text evidence="1">Belongs to the ligand-gated ion channel (TC 1.A.9) family. Gamma-aminobutyric acid receptor (TC 1.A.9.5) subfamily.</text>
</comment>
<evidence type="ECO:0000259" key="24">
    <source>
        <dbReference type="Pfam" id="PF02932"/>
    </source>
</evidence>